<organism evidence="2 3">
    <name type="scientific">Marinobacterium aestuariivivens</name>
    <dbReference type="NCBI Taxonomy" id="1698799"/>
    <lineage>
        <taxon>Bacteria</taxon>
        <taxon>Pseudomonadati</taxon>
        <taxon>Pseudomonadota</taxon>
        <taxon>Gammaproteobacteria</taxon>
        <taxon>Oceanospirillales</taxon>
        <taxon>Oceanospirillaceae</taxon>
        <taxon>Marinobacterium</taxon>
    </lineage>
</organism>
<evidence type="ECO:0000313" key="2">
    <source>
        <dbReference type="EMBL" id="MFC6670099.1"/>
    </source>
</evidence>
<accession>A0ABW1ZY76</accession>
<feature type="signal peptide" evidence="1">
    <location>
        <begin position="1"/>
        <end position="23"/>
    </location>
</feature>
<gene>
    <name evidence="2" type="ORF">ACFQDL_08370</name>
</gene>
<comment type="caution">
    <text evidence="2">The sequence shown here is derived from an EMBL/GenBank/DDBJ whole genome shotgun (WGS) entry which is preliminary data.</text>
</comment>
<dbReference type="RefSeq" id="WP_379908612.1">
    <property type="nucleotide sequence ID" value="NZ_JBHSWE010000001.1"/>
</dbReference>
<proteinExistence type="predicted"/>
<reference evidence="3" key="1">
    <citation type="journal article" date="2019" name="Int. J. Syst. Evol. Microbiol.">
        <title>The Global Catalogue of Microorganisms (GCM) 10K type strain sequencing project: providing services to taxonomists for standard genome sequencing and annotation.</title>
        <authorList>
            <consortium name="The Broad Institute Genomics Platform"/>
            <consortium name="The Broad Institute Genome Sequencing Center for Infectious Disease"/>
            <person name="Wu L."/>
            <person name="Ma J."/>
        </authorList>
    </citation>
    <scope>NUCLEOTIDE SEQUENCE [LARGE SCALE GENOMIC DNA]</scope>
    <source>
        <strain evidence="3">NBRC 111756</strain>
    </source>
</reference>
<keyword evidence="3" id="KW-1185">Reference proteome</keyword>
<name>A0ABW1ZY76_9GAMM</name>
<dbReference type="Proteomes" id="UP001596422">
    <property type="component" value="Unassembled WGS sequence"/>
</dbReference>
<protein>
    <submittedName>
        <fullName evidence="2">Uncharacterized protein</fullName>
    </submittedName>
</protein>
<evidence type="ECO:0000256" key="1">
    <source>
        <dbReference type="SAM" id="SignalP"/>
    </source>
</evidence>
<keyword evidence="1" id="KW-0732">Signal</keyword>
<feature type="chain" id="PRO_5045653910" evidence="1">
    <location>
        <begin position="24"/>
        <end position="40"/>
    </location>
</feature>
<dbReference type="EMBL" id="JBHSWE010000001">
    <property type="protein sequence ID" value="MFC6670099.1"/>
    <property type="molecule type" value="Genomic_DNA"/>
</dbReference>
<evidence type="ECO:0000313" key="3">
    <source>
        <dbReference type="Proteomes" id="UP001596422"/>
    </source>
</evidence>
<sequence length="40" mass="4222">MRKILVPAMISMALVLQSGCATTATGKGTRGMPTTPMRSR</sequence>